<evidence type="ECO:0000313" key="1">
    <source>
        <dbReference type="EMBL" id="MBB2148806.1"/>
    </source>
</evidence>
<accession>A0ABR6EU64</accession>
<evidence type="ECO:0000313" key="2">
    <source>
        <dbReference type="Proteomes" id="UP000636110"/>
    </source>
</evidence>
<reference evidence="1 2" key="1">
    <citation type="submission" date="2019-11" db="EMBL/GenBank/DDBJ databases">
        <title>Description of Pedobacter sp. LMG 31462T.</title>
        <authorList>
            <person name="Carlier A."/>
            <person name="Qi S."/>
            <person name="Vandamme P."/>
        </authorList>
    </citation>
    <scope>NUCLEOTIDE SEQUENCE [LARGE SCALE GENOMIC DNA]</scope>
    <source>
        <strain evidence="1 2">LMG 31462</strain>
    </source>
</reference>
<protein>
    <submittedName>
        <fullName evidence="1">Uncharacterized protein</fullName>
    </submittedName>
</protein>
<dbReference type="EMBL" id="WNXC01000001">
    <property type="protein sequence ID" value="MBB2148806.1"/>
    <property type="molecule type" value="Genomic_DNA"/>
</dbReference>
<organism evidence="1 2">
    <name type="scientific">Pedobacter gandavensis</name>
    <dbReference type="NCBI Taxonomy" id="2679963"/>
    <lineage>
        <taxon>Bacteria</taxon>
        <taxon>Pseudomonadati</taxon>
        <taxon>Bacteroidota</taxon>
        <taxon>Sphingobacteriia</taxon>
        <taxon>Sphingobacteriales</taxon>
        <taxon>Sphingobacteriaceae</taxon>
        <taxon>Pedobacter</taxon>
    </lineage>
</organism>
<dbReference type="RefSeq" id="WP_182955151.1">
    <property type="nucleotide sequence ID" value="NZ_WNXC01000001.1"/>
</dbReference>
<gene>
    <name evidence="1" type="ORF">GM920_07770</name>
</gene>
<keyword evidence="2" id="KW-1185">Reference proteome</keyword>
<proteinExistence type="predicted"/>
<name>A0ABR6EU64_9SPHI</name>
<sequence length="168" mass="18894">MTKEDHKGVLDALLDTPTPLKAVVLVPKNTFHRILIFLRVIKPKSQMLILNATTMRTNWKLTYLISDLAVDSKKDGEAERFLDILAINTFQMATIVATAIHNHNSKTPSWLINSIADSFNNKELHAATKEVYRRLDVQSFFGSMELLRTLSLLGNIPDLIPPGQPSDQ</sequence>
<comment type="caution">
    <text evidence="1">The sequence shown here is derived from an EMBL/GenBank/DDBJ whole genome shotgun (WGS) entry which is preliminary data.</text>
</comment>
<dbReference type="Proteomes" id="UP000636110">
    <property type="component" value="Unassembled WGS sequence"/>
</dbReference>